<keyword evidence="3" id="KW-0282">Flagellum</keyword>
<evidence type="ECO:0000313" key="5">
    <source>
        <dbReference type="Proteomes" id="UP000298763"/>
    </source>
</evidence>
<evidence type="ECO:0000313" key="3">
    <source>
        <dbReference type="EMBL" id="MBB3221435.1"/>
    </source>
</evidence>
<keyword evidence="2" id="KW-0732">Signal</keyword>
<keyword evidence="5" id="KW-1185">Reference proteome</keyword>
<reference evidence="4 5" key="1">
    <citation type="submission" date="2019-05" db="EMBL/GenBank/DDBJ databases">
        <title>Draft Genome Sequences of Six Type Strains of the Genus Massilia.</title>
        <authorList>
            <person name="Miess H."/>
            <person name="Frediansyhah A."/>
            <person name="Gross H."/>
        </authorList>
    </citation>
    <scope>NUCLEOTIDE SEQUENCE [LARGE SCALE GENOMIC DNA]</scope>
    <source>
        <strain evidence="4 5">DSMZ 26121</strain>
    </source>
</reference>
<dbReference type="Proteomes" id="UP000298763">
    <property type="component" value="Chromosome"/>
</dbReference>
<dbReference type="RefSeq" id="WP_137313470.1">
    <property type="nucleotide sequence ID" value="NZ_CP040017.1"/>
</dbReference>
<evidence type="ECO:0000313" key="4">
    <source>
        <dbReference type="EMBL" id="QCP10591.1"/>
    </source>
</evidence>
<keyword evidence="3" id="KW-0966">Cell projection</keyword>
<dbReference type="EMBL" id="JACHXS010000003">
    <property type="protein sequence ID" value="MBB3221435.1"/>
    <property type="molecule type" value="Genomic_DNA"/>
</dbReference>
<protein>
    <submittedName>
        <fullName evidence="3">Flagellar FliL protein</fullName>
    </submittedName>
    <submittedName>
        <fullName evidence="4">Flagellar basal body protein</fullName>
    </submittedName>
</protein>
<evidence type="ECO:0000256" key="2">
    <source>
        <dbReference type="SAM" id="SignalP"/>
    </source>
</evidence>
<feature type="signal peptide" evidence="2">
    <location>
        <begin position="1"/>
        <end position="22"/>
    </location>
</feature>
<reference evidence="3 6" key="2">
    <citation type="submission" date="2020-08" db="EMBL/GenBank/DDBJ databases">
        <title>Genomic Encyclopedia of Type Strains, Phase III (KMG-III): the genomes of soil and plant-associated and newly described type strains.</title>
        <authorList>
            <person name="Whitman W."/>
        </authorList>
    </citation>
    <scope>NUCLEOTIDE SEQUENCE [LARGE SCALE GENOMIC DNA]</scope>
    <source>
        <strain evidence="3 6">CECT 7753</strain>
    </source>
</reference>
<dbReference type="AlphaFoldDB" id="A0A4V1EDC4"/>
<feature type="region of interest" description="Disordered" evidence="1">
    <location>
        <begin position="35"/>
        <end position="57"/>
    </location>
</feature>
<dbReference type="Proteomes" id="UP000584325">
    <property type="component" value="Unassembled WGS sequence"/>
</dbReference>
<dbReference type="EMBL" id="CP040017">
    <property type="protein sequence ID" value="QCP10591.1"/>
    <property type="molecule type" value="Genomic_DNA"/>
</dbReference>
<proteinExistence type="predicted"/>
<evidence type="ECO:0000313" key="6">
    <source>
        <dbReference type="Proteomes" id="UP000584325"/>
    </source>
</evidence>
<name>A0A4V1EDC4_9BURK</name>
<organism evidence="3 6">
    <name type="scientific">Pseudoduganella umbonata</name>
    <dbReference type="NCBI Taxonomy" id="864828"/>
    <lineage>
        <taxon>Bacteria</taxon>
        <taxon>Pseudomonadati</taxon>
        <taxon>Pseudomonadota</taxon>
        <taxon>Betaproteobacteria</taxon>
        <taxon>Burkholderiales</taxon>
        <taxon>Oxalobacteraceae</taxon>
        <taxon>Telluria group</taxon>
        <taxon>Pseudoduganella</taxon>
    </lineage>
</organism>
<feature type="chain" id="PRO_5043949571" evidence="2">
    <location>
        <begin position="23"/>
        <end position="164"/>
    </location>
</feature>
<gene>
    <name evidence="4" type="ORF">FCL38_09225</name>
    <name evidence="3" type="ORF">FHS02_002242</name>
</gene>
<evidence type="ECO:0000256" key="1">
    <source>
        <dbReference type="SAM" id="MobiDB-lite"/>
    </source>
</evidence>
<sequence length="164" mass="18234">MNKKLILIILAVALICGGGAGAAVWFLASPKADAAEADHGDEEKKPKKKKKKHDEEEAGPVKYLTVDKVIVMMRRSPNEAVPHYLSADLVVAAPVKLEKEAKEHLPLLRSVAVRTLSALPMEKAQAMTIDEFAEMLNKAFEEQYENDEREQPFKEVMIGKLILE</sequence>
<dbReference type="OrthoDB" id="7062113at2"/>
<feature type="compositionally biased region" description="Basic and acidic residues" evidence="1">
    <location>
        <begin position="35"/>
        <end position="45"/>
    </location>
</feature>
<keyword evidence="3" id="KW-0969">Cilium</keyword>
<accession>A0A4V1EDC4</accession>